<dbReference type="PANTHER" id="PTHR35546">
    <property type="entry name" value="F-BOX PROTEIN INTERACTION DOMAIN PROTEIN-RELATED"/>
    <property type="match status" value="1"/>
</dbReference>
<feature type="domain" description="F-box associated beta-propeller type 3" evidence="1">
    <location>
        <begin position="34"/>
        <end position="165"/>
    </location>
</feature>
<dbReference type="Pfam" id="PF08268">
    <property type="entry name" value="FBA_3"/>
    <property type="match status" value="1"/>
</dbReference>
<evidence type="ECO:0000313" key="2">
    <source>
        <dbReference type="EMBL" id="CAI9099102.1"/>
    </source>
</evidence>
<dbReference type="PANTHER" id="PTHR35546:SF25">
    <property type="entry name" value="F-BOX DOMAIN-CONTAINING PROTEIN"/>
    <property type="match status" value="1"/>
</dbReference>
<accession>A0AAV1CXE3</accession>
<dbReference type="EMBL" id="OX459120">
    <property type="protein sequence ID" value="CAI9099102.1"/>
    <property type="molecule type" value="Genomic_DNA"/>
</dbReference>
<evidence type="ECO:0000313" key="3">
    <source>
        <dbReference type="Proteomes" id="UP001161247"/>
    </source>
</evidence>
<dbReference type="InterPro" id="IPR055290">
    <property type="entry name" value="At3g26010-like"/>
</dbReference>
<dbReference type="AlphaFoldDB" id="A0AAV1CXE3"/>
<dbReference type="Proteomes" id="UP001161247">
    <property type="component" value="Chromosome 3"/>
</dbReference>
<keyword evidence="3" id="KW-1185">Reference proteome</keyword>
<organism evidence="2 3">
    <name type="scientific">Oldenlandia corymbosa var. corymbosa</name>
    <dbReference type="NCBI Taxonomy" id="529605"/>
    <lineage>
        <taxon>Eukaryota</taxon>
        <taxon>Viridiplantae</taxon>
        <taxon>Streptophyta</taxon>
        <taxon>Embryophyta</taxon>
        <taxon>Tracheophyta</taxon>
        <taxon>Spermatophyta</taxon>
        <taxon>Magnoliopsida</taxon>
        <taxon>eudicotyledons</taxon>
        <taxon>Gunneridae</taxon>
        <taxon>Pentapetalae</taxon>
        <taxon>asterids</taxon>
        <taxon>lamiids</taxon>
        <taxon>Gentianales</taxon>
        <taxon>Rubiaceae</taxon>
        <taxon>Rubioideae</taxon>
        <taxon>Spermacoceae</taxon>
        <taxon>Hedyotis-Oldenlandia complex</taxon>
        <taxon>Oldenlandia</taxon>
    </lineage>
</organism>
<gene>
    <name evidence="2" type="ORF">OLC1_LOCUS9183</name>
</gene>
<name>A0AAV1CXE3_OLDCO</name>
<proteinExistence type="predicted"/>
<evidence type="ECO:0000259" key="1">
    <source>
        <dbReference type="Pfam" id="PF08268"/>
    </source>
</evidence>
<protein>
    <submittedName>
        <fullName evidence="2">OLC1v1035873C1</fullName>
    </submittedName>
</protein>
<reference evidence="2" key="1">
    <citation type="submission" date="2023-03" db="EMBL/GenBank/DDBJ databases">
        <authorList>
            <person name="Julca I."/>
        </authorList>
    </citation>
    <scope>NUCLEOTIDE SEQUENCE</scope>
</reference>
<dbReference type="InterPro" id="IPR013187">
    <property type="entry name" value="F-box-assoc_dom_typ3"/>
</dbReference>
<sequence>MALNHFQPLFPAGCTTATTSCSDPESIASERRLEGFHSCNGLVVVALRPILDGYMKFIVYNPTTRHHKVLPQLFLREFYAAQGFSLVICPQTIRKFVGLNIAYDPLQSDRYTVVYVWDDAEDEWYKIAIYVSETGNWKDASCKLDCGRGIIYSHGKLWNGDLYWVSLELFSVSLDIKKGFRKPIKARLPEGFVIAPEDEEYDQHWPKLFYFGVIRGDLCLIGLKEPKLLFLMFLPWSPTIQDGM</sequence>